<keyword evidence="5" id="KW-1185">Reference proteome</keyword>
<dbReference type="AlphaFoldDB" id="A0A1A9V0D7"/>
<dbReference type="PROSITE" id="PS51406">
    <property type="entry name" value="FIBRINOGEN_C_2"/>
    <property type="match status" value="1"/>
</dbReference>
<feature type="coiled-coil region" evidence="1">
    <location>
        <begin position="111"/>
        <end position="172"/>
    </location>
</feature>
<dbReference type="VEuPathDB" id="VectorBase:GAUT021657"/>
<keyword evidence="1" id="KW-0175">Coiled coil</keyword>
<dbReference type="Proteomes" id="UP000078200">
    <property type="component" value="Unassembled WGS sequence"/>
</dbReference>
<evidence type="ECO:0000313" key="4">
    <source>
        <dbReference type="EnsemblMetazoa" id="GAUT021657-PA"/>
    </source>
</evidence>
<dbReference type="Pfam" id="PF00147">
    <property type="entry name" value="Fibrinogen_C"/>
    <property type="match status" value="1"/>
</dbReference>
<feature type="region of interest" description="Disordered" evidence="2">
    <location>
        <begin position="349"/>
        <end position="392"/>
    </location>
</feature>
<dbReference type="InterPro" id="IPR014716">
    <property type="entry name" value="Fibrinogen_a/b/g_C_1"/>
</dbReference>
<name>A0A1A9V0D7_GLOAU</name>
<evidence type="ECO:0000256" key="1">
    <source>
        <dbReference type="SAM" id="Coils"/>
    </source>
</evidence>
<dbReference type="InterPro" id="IPR036056">
    <property type="entry name" value="Fibrinogen-like_C"/>
</dbReference>
<reference evidence="4" key="1">
    <citation type="submission" date="2020-05" db="UniProtKB">
        <authorList>
            <consortium name="EnsemblMetazoa"/>
        </authorList>
    </citation>
    <scope>IDENTIFICATION</scope>
    <source>
        <strain evidence="4">TTRI</strain>
    </source>
</reference>
<dbReference type="Gene3D" id="3.90.215.10">
    <property type="entry name" value="Gamma Fibrinogen, chain A, domain 1"/>
    <property type="match status" value="1"/>
</dbReference>
<protein>
    <submittedName>
        <fullName evidence="4">Fibrinogen C-terminal domain-containing protein</fullName>
    </submittedName>
</protein>
<proteinExistence type="predicted"/>
<organism evidence="4 5">
    <name type="scientific">Glossina austeni</name>
    <name type="common">Savannah tsetse fly</name>
    <dbReference type="NCBI Taxonomy" id="7395"/>
    <lineage>
        <taxon>Eukaryota</taxon>
        <taxon>Metazoa</taxon>
        <taxon>Ecdysozoa</taxon>
        <taxon>Arthropoda</taxon>
        <taxon>Hexapoda</taxon>
        <taxon>Insecta</taxon>
        <taxon>Pterygota</taxon>
        <taxon>Neoptera</taxon>
        <taxon>Endopterygota</taxon>
        <taxon>Diptera</taxon>
        <taxon>Brachycera</taxon>
        <taxon>Muscomorpha</taxon>
        <taxon>Hippoboscoidea</taxon>
        <taxon>Glossinidae</taxon>
        <taxon>Glossina</taxon>
    </lineage>
</organism>
<dbReference type="SMART" id="SM00186">
    <property type="entry name" value="FBG"/>
    <property type="match status" value="1"/>
</dbReference>
<dbReference type="EnsemblMetazoa" id="GAUT021657-RA">
    <property type="protein sequence ID" value="GAUT021657-PA"/>
    <property type="gene ID" value="GAUT021657"/>
</dbReference>
<dbReference type="PANTHER" id="PTHR19143">
    <property type="entry name" value="FIBRINOGEN/TENASCIN/ANGIOPOEITIN"/>
    <property type="match status" value="1"/>
</dbReference>
<feature type="compositionally biased region" description="Basic and acidic residues" evidence="2">
    <location>
        <begin position="357"/>
        <end position="366"/>
    </location>
</feature>
<sequence length="595" mass="69110">MAVRSVTPFDNFCVIPRGLGFVWGFGGKDGVFLAGNGGGNSPICSFLRNQPFKLVKLLIVVAADDVDVDDDDDDDDDNLSALFMLITIEGFHRSLYSSGNRVESKDFNDKLENLNQLLNKLHLSVQKLDENSQRWPIWQHHVESWNDGLRVIENKLDLLKRLEDEQQSQLQKIEIIITAGIDRKSQINPQTDALHRSLLSDIKNLFNRECNRERNQLSHKLNNIMLHLQTGDRDDEVIKLNAKKKNLNRVGKVMLPSGGVHCNNQSILNFQKFKQLHALAKRNSKNLDNIMHSLADNVHRQEEILSLLHRSNNCCYAITNELTTFTESSDVLLKRIEKLLHNVNDKFHSFDDDETKNDENDQNSKEGEDEQDEEEFLSAEASTDGGSGEEKYYKSTSDLEDIEFLRPLLKDCHELLEEMNSSGEPFFIDGIYKFASLELNEAKRDFNERYCIHSYENRTGWPWTLIQHRGPYEKQENFNRSWSDYRNGFGSLTRDFWFGNEFIHRLVYENDYELRIELEDFNGTQTWAEYGVFRVDSEKYNYNLLIGDYRGIAPDAMKYHNEMDFSTYDRRNDNTKIDACCSCALSYASGWWFDK</sequence>
<dbReference type="InterPro" id="IPR002181">
    <property type="entry name" value="Fibrinogen_a/b/g_C_dom"/>
</dbReference>
<feature type="domain" description="Fibrinogen C-terminal" evidence="3">
    <location>
        <begin position="403"/>
        <end position="595"/>
    </location>
</feature>
<feature type="compositionally biased region" description="Acidic residues" evidence="2">
    <location>
        <begin position="367"/>
        <end position="377"/>
    </location>
</feature>
<evidence type="ECO:0000313" key="5">
    <source>
        <dbReference type="Proteomes" id="UP000078200"/>
    </source>
</evidence>
<accession>A0A1A9V0D7</accession>
<evidence type="ECO:0000259" key="3">
    <source>
        <dbReference type="PROSITE" id="PS51406"/>
    </source>
</evidence>
<dbReference type="InterPro" id="IPR050373">
    <property type="entry name" value="Fibrinogen_C-term_domain"/>
</dbReference>
<evidence type="ECO:0000256" key="2">
    <source>
        <dbReference type="SAM" id="MobiDB-lite"/>
    </source>
</evidence>
<dbReference type="GO" id="GO:0005615">
    <property type="term" value="C:extracellular space"/>
    <property type="evidence" value="ECO:0007669"/>
    <property type="project" value="TreeGrafter"/>
</dbReference>
<dbReference type="SUPFAM" id="SSF56496">
    <property type="entry name" value="Fibrinogen C-terminal domain-like"/>
    <property type="match status" value="1"/>
</dbReference>
<dbReference type="PANTHER" id="PTHR19143:SF185">
    <property type="entry name" value="ANGIOPOIETIN-RELATED PROTEIN 5"/>
    <property type="match status" value="1"/>
</dbReference>
<dbReference type="STRING" id="7395.A0A1A9V0D7"/>